<accession>A0A286PGW7</accession>
<dbReference type="EMBL" id="BDQI01000065">
    <property type="protein sequence ID" value="GAX58796.1"/>
    <property type="molecule type" value="Genomic_DNA"/>
</dbReference>
<evidence type="ECO:0000313" key="1">
    <source>
        <dbReference type="EMBL" id="GAX58796.1"/>
    </source>
</evidence>
<dbReference type="AlphaFoldDB" id="A0A286PGW7"/>
<sequence length="89" mass="9718">MAGKGGVTPGAARLHLADGVPLLRPEEQVFEAMLDGWRNQQLARNLALSTINGRERKVRAFAAHADAFPWSWSSMLADEWFGDLRAVGG</sequence>
<protein>
    <submittedName>
        <fullName evidence="1">Uncharacterized protein</fullName>
    </submittedName>
</protein>
<keyword evidence="2" id="KW-1185">Reference proteome</keyword>
<evidence type="ECO:0000313" key="2">
    <source>
        <dbReference type="Proteomes" id="UP000217446"/>
    </source>
</evidence>
<dbReference type="Proteomes" id="UP000217446">
    <property type="component" value="Unassembled WGS sequence"/>
</dbReference>
<comment type="caution">
    <text evidence="1">The sequence shown here is derived from an EMBL/GenBank/DDBJ whole genome shotgun (WGS) entry which is preliminary data.</text>
</comment>
<organism evidence="1 2">
    <name type="scientific">Streptomyces olivochromogenes</name>
    <dbReference type="NCBI Taxonomy" id="1963"/>
    <lineage>
        <taxon>Bacteria</taxon>
        <taxon>Bacillati</taxon>
        <taxon>Actinomycetota</taxon>
        <taxon>Actinomycetes</taxon>
        <taxon>Kitasatosporales</taxon>
        <taxon>Streptomycetaceae</taxon>
        <taxon>Streptomyces</taxon>
    </lineage>
</organism>
<gene>
    <name evidence="1" type="ORF">SO3561_10371</name>
</gene>
<proteinExistence type="predicted"/>
<name>A0A286PGW7_STROL</name>
<reference evidence="2" key="1">
    <citation type="submission" date="2017-05" db="EMBL/GenBank/DDBJ databases">
        <title>Streptomyces olivochromogenes NBRC 3561 whole genome shotgun sequence.</title>
        <authorList>
            <person name="Dohra H."/>
            <person name="Kodani S."/>
        </authorList>
    </citation>
    <scope>NUCLEOTIDE SEQUENCE [LARGE SCALE GENOMIC DNA]</scope>
    <source>
        <strain evidence="2">NBRC 3561</strain>
    </source>
</reference>